<evidence type="ECO:0000259" key="1">
    <source>
        <dbReference type="PROSITE" id="PS00036"/>
    </source>
</evidence>
<comment type="caution">
    <text evidence="2">The sequence shown here is derived from an EMBL/GenBank/DDBJ whole genome shotgun (WGS) entry which is preliminary data.</text>
</comment>
<proteinExistence type="predicted"/>
<reference evidence="2 3" key="1">
    <citation type="submission" date="2024-11" db="EMBL/GenBank/DDBJ databases">
        <title>Adaptive evolution of stress response genes in parasites aligns with host niche diversity.</title>
        <authorList>
            <person name="Hahn C."/>
            <person name="Resl P."/>
        </authorList>
    </citation>
    <scope>NUCLEOTIDE SEQUENCE [LARGE SCALE GENOMIC DNA]</scope>
    <source>
        <strain evidence="2">EGGRZ-B1_66</strain>
        <tissue evidence="2">Body</tissue>
    </source>
</reference>
<dbReference type="InterPro" id="IPR004827">
    <property type="entry name" value="bZIP"/>
</dbReference>
<dbReference type="Proteomes" id="UP001626550">
    <property type="component" value="Unassembled WGS sequence"/>
</dbReference>
<name>A0ABD2PQI9_9PLAT</name>
<sequence>MESVLINTATPHLGHPLLGELSEDILFTLFSSPSISNEELDSFADLDLTPPTSSPNDSSNWNPDLDDLLDIVSASPNSSVCTEPQTSCDMSLVYLETSVGNGIKRRKCDHQCLPLDEDSMLTDLDWDKEAHKEKKVSNKEAAFRYRQKVKLRASKMQQQLDESFRSMNRAKHAYEKALESFFLLQRVVNDITS</sequence>
<dbReference type="AlphaFoldDB" id="A0ABD2PQI9"/>
<gene>
    <name evidence="2" type="ORF">Ciccas_011934</name>
</gene>
<feature type="domain" description="BZIP" evidence="1">
    <location>
        <begin position="134"/>
        <end position="148"/>
    </location>
</feature>
<protein>
    <recommendedName>
        <fullName evidence="1">BZIP domain-containing protein</fullName>
    </recommendedName>
</protein>
<evidence type="ECO:0000313" key="2">
    <source>
        <dbReference type="EMBL" id="KAL3309519.1"/>
    </source>
</evidence>
<organism evidence="2 3">
    <name type="scientific">Cichlidogyrus casuarinus</name>
    <dbReference type="NCBI Taxonomy" id="1844966"/>
    <lineage>
        <taxon>Eukaryota</taxon>
        <taxon>Metazoa</taxon>
        <taxon>Spiralia</taxon>
        <taxon>Lophotrochozoa</taxon>
        <taxon>Platyhelminthes</taxon>
        <taxon>Monogenea</taxon>
        <taxon>Monopisthocotylea</taxon>
        <taxon>Dactylogyridea</taxon>
        <taxon>Ancyrocephalidae</taxon>
        <taxon>Cichlidogyrus</taxon>
    </lineage>
</organism>
<dbReference type="PROSITE" id="PS00036">
    <property type="entry name" value="BZIP_BASIC"/>
    <property type="match status" value="1"/>
</dbReference>
<dbReference type="EMBL" id="JBJKFK010003826">
    <property type="protein sequence ID" value="KAL3309519.1"/>
    <property type="molecule type" value="Genomic_DNA"/>
</dbReference>
<keyword evidence="3" id="KW-1185">Reference proteome</keyword>
<evidence type="ECO:0000313" key="3">
    <source>
        <dbReference type="Proteomes" id="UP001626550"/>
    </source>
</evidence>
<accession>A0ABD2PQI9</accession>